<organism evidence="1 2">
    <name type="scientific">Coemansia reversa (strain ATCC 12441 / NRRL 1564)</name>
    <dbReference type="NCBI Taxonomy" id="763665"/>
    <lineage>
        <taxon>Eukaryota</taxon>
        <taxon>Fungi</taxon>
        <taxon>Fungi incertae sedis</taxon>
        <taxon>Zoopagomycota</taxon>
        <taxon>Kickxellomycotina</taxon>
        <taxon>Kickxellomycetes</taxon>
        <taxon>Kickxellales</taxon>
        <taxon>Kickxellaceae</taxon>
        <taxon>Coemansia</taxon>
    </lineage>
</organism>
<keyword evidence="2" id="KW-1185">Reference proteome</keyword>
<gene>
    <name evidence="1" type="ORF">COEREDRAFT_9213</name>
</gene>
<protein>
    <submittedName>
        <fullName evidence="1">Uncharacterized protein</fullName>
    </submittedName>
</protein>
<proteinExistence type="predicted"/>
<dbReference type="EMBL" id="KZ303506">
    <property type="protein sequence ID" value="PIA15503.1"/>
    <property type="molecule type" value="Genomic_DNA"/>
</dbReference>
<reference evidence="1 2" key="1">
    <citation type="journal article" date="2015" name="Genome Biol. Evol.">
        <title>Phylogenomic analyses indicate that early fungi evolved digesting cell walls of algal ancestors of land plants.</title>
        <authorList>
            <person name="Chang Y."/>
            <person name="Wang S."/>
            <person name="Sekimoto S."/>
            <person name="Aerts A.L."/>
            <person name="Choi C."/>
            <person name="Clum A."/>
            <person name="LaButti K.M."/>
            <person name="Lindquist E.A."/>
            <person name="Yee Ngan C."/>
            <person name="Ohm R.A."/>
            <person name="Salamov A.A."/>
            <person name="Grigoriev I.V."/>
            <person name="Spatafora J.W."/>
            <person name="Berbee M.L."/>
        </authorList>
    </citation>
    <scope>NUCLEOTIDE SEQUENCE [LARGE SCALE GENOMIC DNA]</scope>
    <source>
        <strain evidence="1 2">NRRL 1564</strain>
    </source>
</reference>
<evidence type="ECO:0000313" key="1">
    <source>
        <dbReference type="EMBL" id="PIA15503.1"/>
    </source>
</evidence>
<dbReference type="OrthoDB" id="5548601at2759"/>
<accession>A0A2G5B8Z8</accession>
<dbReference type="Proteomes" id="UP000242474">
    <property type="component" value="Unassembled WGS sequence"/>
</dbReference>
<evidence type="ECO:0000313" key="2">
    <source>
        <dbReference type="Proteomes" id="UP000242474"/>
    </source>
</evidence>
<sequence>MNGWAGFATYIHLHHNSQNTRRGLALQLLQLSDEGHSVLSFNDEFCRLYQALGEELGDVAIAMYTSCLPAGLRTVVFSLGPDTTLDTAMQVVAARVEAVHQAEVSGSTMEIDALGFGAFVPKHVTKRTVFAINGKSQGHSGGTMDLNTLRKSFGRQGVSADVFNACWTNRQCLRCGSSNHLVAHCPTTMGNASGRQ</sequence>
<dbReference type="AlphaFoldDB" id="A0A2G5B8Z8"/>
<name>A0A2G5B8Z8_COERN</name>